<reference evidence="1" key="1">
    <citation type="submission" date="2018-02" db="EMBL/GenBank/DDBJ databases">
        <title>Rhizophora mucronata_Transcriptome.</title>
        <authorList>
            <person name="Meera S.P."/>
            <person name="Sreeshan A."/>
            <person name="Augustine A."/>
        </authorList>
    </citation>
    <scope>NUCLEOTIDE SEQUENCE</scope>
    <source>
        <tissue evidence="1">Leaf</tissue>
    </source>
</reference>
<dbReference type="AlphaFoldDB" id="A0A2P2PFB8"/>
<organism evidence="1">
    <name type="scientific">Rhizophora mucronata</name>
    <name type="common">Asiatic mangrove</name>
    <dbReference type="NCBI Taxonomy" id="61149"/>
    <lineage>
        <taxon>Eukaryota</taxon>
        <taxon>Viridiplantae</taxon>
        <taxon>Streptophyta</taxon>
        <taxon>Embryophyta</taxon>
        <taxon>Tracheophyta</taxon>
        <taxon>Spermatophyta</taxon>
        <taxon>Magnoliopsida</taxon>
        <taxon>eudicotyledons</taxon>
        <taxon>Gunneridae</taxon>
        <taxon>Pentapetalae</taxon>
        <taxon>rosids</taxon>
        <taxon>fabids</taxon>
        <taxon>Malpighiales</taxon>
        <taxon>Rhizophoraceae</taxon>
        <taxon>Rhizophora</taxon>
    </lineage>
</organism>
<protein>
    <submittedName>
        <fullName evidence="1">Uncharacterized protein</fullName>
    </submittedName>
</protein>
<accession>A0A2P2PFB8</accession>
<sequence length="23" mass="2504">MGNIFPAINSKILLLTYLLGIKA</sequence>
<proteinExistence type="predicted"/>
<dbReference type="EMBL" id="GGEC01072913">
    <property type="protein sequence ID" value="MBX53397.1"/>
    <property type="molecule type" value="Transcribed_RNA"/>
</dbReference>
<name>A0A2P2PFB8_RHIMU</name>
<evidence type="ECO:0000313" key="1">
    <source>
        <dbReference type="EMBL" id="MBX53397.1"/>
    </source>
</evidence>